<dbReference type="SUPFAM" id="SSF47384">
    <property type="entry name" value="Homodimeric domain of signal transducing histidine kinase"/>
    <property type="match status" value="1"/>
</dbReference>
<evidence type="ECO:0000256" key="13">
    <source>
        <dbReference type="PROSITE-ProRule" id="PRU00110"/>
    </source>
</evidence>
<dbReference type="SUPFAM" id="SSF52172">
    <property type="entry name" value="CheY-like"/>
    <property type="match status" value="1"/>
</dbReference>
<dbReference type="Pfam" id="PF02518">
    <property type="entry name" value="HATPase_c"/>
    <property type="match status" value="1"/>
</dbReference>
<feature type="modified residue" description="Phosphohistidine" evidence="13">
    <location>
        <position position="1030"/>
    </location>
</feature>
<dbReference type="InterPro" id="IPR049870">
    <property type="entry name" value="BvgS-like_periplasmic1"/>
</dbReference>
<dbReference type="PROSITE" id="PS50109">
    <property type="entry name" value="HIS_KIN"/>
    <property type="match status" value="1"/>
</dbReference>
<keyword evidence="9" id="KW-0067">ATP-binding</keyword>
<dbReference type="PROSITE" id="PS50110">
    <property type="entry name" value="RESPONSE_REGULATORY"/>
    <property type="match status" value="1"/>
</dbReference>
<dbReference type="Pfam" id="PF00072">
    <property type="entry name" value="Response_reg"/>
    <property type="match status" value="1"/>
</dbReference>
<evidence type="ECO:0000256" key="2">
    <source>
        <dbReference type="ARBA" id="ARBA00004651"/>
    </source>
</evidence>
<dbReference type="SMART" id="SM00387">
    <property type="entry name" value="HATPase_c"/>
    <property type="match status" value="1"/>
</dbReference>
<dbReference type="InterPro" id="IPR049871">
    <property type="entry name" value="BvgS-like_periplasmic2"/>
</dbReference>
<proteinExistence type="predicted"/>
<keyword evidence="5 14" id="KW-0597">Phosphoprotein</keyword>
<dbReference type="Gene3D" id="3.30.565.10">
    <property type="entry name" value="Histidine kinase-like ATPase, C-terminal domain"/>
    <property type="match status" value="1"/>
</dbReference>
<dbReference type="SMART" id="SM00062">
    <property type="entry name" value="PBPb"/>
    <property type="match status" value="2"/>
</dbReference>
<evidence type="ECO:0000256" key="1">
    <source>
        <dbReference type="ARBA" id="ARBA00000085"/>
    </source>
</evidence>
<dbReference type="AlphaFoldDB" id="A0A7S9LCB2"/>
<dbReference type="CDD" id="cd00082">
    <property type="entry name" value="HisKA"/>
    <property type="match status" value="1"/>
</dbReference>
<evidence type="ECO:0000256" key="15">
    <source>
        <dbReference type="SAM" id="SignalP"/>
    </source>
</evidence>
<feature type="signal peptide" evidence="15">
    <location>
        <begin position="1"/>
        <end position="23"/>
    </location>
</feature>
<dbReference type="CDD" id="cd00088">
    <property type="entry name" value="HPT"/>
    <property type="match status" value="1"/>
</dbReference>
<dbReference type="SMART" id="SM00448">
    <property type="entry name" value="REC"/>
    <property type="match status" value="1"/>
</dbReference>
<evidence type="ECO:0000259" key="18">
    <source>
        <dbReference type="PROSITE" id="PS50894"/>
    </source>
</evidence>
<feature type="chain" id="PRO_5031504624" description="histidine kinase" evidence="15">
    <location>
        <begin position="24"/>
        <end position="1093"/>
    </location>
</feature>
<dbReference type="GO" id="GO:0005524">
    <property type="term" value="F:ATP binding"/>
    <property type="evidence" value="ECO:0007669"/>
    <property type="project" value="UniProtKB-KW"/>
</dbReference>
<dbReference type="CDD" id="cd13705">
    <property type="entry name" value="PBP2_BvgS_D1"/>
    <property type="match status" value="1"/>
</dbReference>
<dbReference type="CDD" id="cd13707">
    <property type="entry name" value="PBP2_BvgS_D2"/>
    <property type="match status" value="1"/>
</dbReference>
<dbReference type="GO" id="GO:0000155">
    <property type="term" value="F:phosphorelay sensor kinase activity"/>
    <property type="evidence" value="ECO:0007669"/>
    <property type="project" value="InterPro"/>
</dbReference>
<feature type="domain" description="Histidine kinase" evidence="16">
    <location>
        <begin position="605"/>
        <end position="823"/>
    </location>
</feature>
<evidence type="ECO:0000313" key="20">
    <source>
        <dbReference type="Proteomes" id="UP000594430"/>
    </source>
</evidence>
<dbReference type="CDD" id="cd17546">
    <property type="entry name" value="REC_hyHK_CKI1_RcsC-like"/>
    <property type="match status" value="1"/>
</dbReference>
<dbReference type="GO" id="GO:0005886">
    <property type="term" value="C:plasma membrane"/>
    <property type="evidence" value="ECO:0007669"/>
    <property type="project" value="UniProtKB-SubCell"/>
</dbReference>
<dbReference type="Proteomes" id="UP000594430">
    <property type="component" value="Chromosome"/>
</dbReference>
<feature type="domain" description="Response regulatory" evidence="17">
    <location>
        <begin position="845"/>
        <end position="964"/>
    </location>
</feature>
<evidence type="ECO:0000256" key="5">
    <source>
        <dbReference type="ARBA" id="ARBA00022553"/>
    </source>
</evidence>
<dbReference type="InterPro" id="IPR004358">
    <property type="entry name" value="Sig_transdc_His_kin-like_C"/>
</dbReference>
<keyword evidence="4" id="KW-1003">Cell membrane</keyword>
<dbReference type="SUPFAM" id="SSF47226">
    <property type="entry name" value="Histidine-containing phosphotransfer domain, HPT domain"/>
    <property type="match status" value="1"/>
</dbReference>
<dbReference type="InterPro" id="IPR036641">
    <property type="entry name" value="HPT_dom_sf"/>
</dbReference>
<gene>
    <name evidence="19" type="ORF">IZU98_11615</name>
</gene>
<dbReference type="EMBL" id="CP064946">
    <property type="protein sequence ID" value="QPH51345.1"/>
    <property type="molecule type" value="Genomic_DNA"/>
</dbReference>
<dbReference type="InterPro" id="IPR001638">
    <property type="entry name" value="Solute-binding_3/MltF_N"/>
</dbReference>
<dbReference type="SUPFAM" id="SSF53850">
    <property type="entry name" value="Periplasmic binding protein-like II"/>
    <property type="match status" value="2"/>
</dbReference>
<feature type="modified residue" description="4-aspartylphosphate" evidence="14">
    <location>
        <position position="894"/>
    </location>
</feature>
<dbReference type="CDD" id="cd16922">
    <property type="entry name" value="HATPase_EvgS-ArcB-TorS-like"/>
    <property type="match status" value="1"/>
</dbReference>
<evidence type="ECO:0000256" key="4">
    <source>
        <dbReference type="ARBA" id="ARBA00022475"/>
    </source>
</evidence>
<evidence type="ECO:0000256" key="6">
    <source>
        <dbReference type="ARBA" id="ARBA00022692"/>
    </source>
</evidence>
<evidence type="ECO:0000313" key="19">
    <source>
        <dbReference type="EMBL" id="QPH51345.1"/>
    </source>
</evidence>
<evidence type="ECO:0000256" key="3">
    <source>
        <dbReference type="ARBA" id="ARBA00012438"/>
    </source>
</evidence>
<keyword evidence="11" id="KW-0902">Two-component regulatory system</keyword>
<evidence type="ECO:0000259" key="17">
    <source>
        <dbReference type="PROSITE" id="PS50110"/>
    </source>
</evidence>
<protein>
    <recommendedName>
        <fullName evidence="3">histidine kinase</fullName>
        <ecNumber evidence="3">2.7.13.3</ecNumber>
    </recommendedName>
</protein>
<dbReference type="Gene3D" id="3.40.190.10">
    <property type="entry name" value="Periplasmic binding protein-like II"/>
    <property type="match status" value="4"/>
</dbReference>
<dbReference type="Pfam" id="PF00497">
    <property type="entry name" value="SBP_bac_3"/>
    <property type="match status" value="2"/>
</dbReference>
<accession>A0A7S9LCB2</accession>
<dbReference type="PANTHER" id="PTHR45339">
    <property type="entry name" value="HYBRID SIGNAL TRANSDUCTION HISTIDINE KINASE J"/>
    <property type="match status" value="1"/>
</dbReference>
<comment type="subcellular location">
    <subcellularLocation>
        <location evidence="2">Cell membrane</location>
        <topology evidence="2">Multi-pass membrane protein</topology>
    </subcellularLocation>
</comment>
<dbReference type="InterPro" id="IPR036097">
    <property type="entry name" value="HisK_dim/P_sf"/>
</dbReference>
<dbReference type="InterPro" id="IPR011006">
    <property type="entry name" value="CheY-like_superfamily"/>
</dbReference>
<dbReference type="InterPro" id="IPR005467">
    <property type="entry name" value="His_kinase_dom"/>
</dbReference>
<dbReference type="EC" id="2.7.13.3" evidence="3"/>
<evidence type="ECO:0000256" key="10">
    <source>
        <dbReference type="ARBA" id="ARBA00022989"/>
    </source>
</evidence>
<evidence type="ECO:0000256" key="11">
    <source>
        <dbReference type="ARBA" id="ARBA00023012"/>
    </source>
</evidence>
<dbReference type="RefSeq" id="WP_049696127.1">
    <property type="nucleotide sequence ID" value="NZ_CAXODI010000009.1"/>
</dbReference>
<dbReference type="InterPro" id="IPR003594">
    <property type="entry name" value="HATPase_dom"/>
</dbReference>
<dbReference type="InterPro" id="IPR036890">
    <property type="entry name" value="HATPase_C_sf"/>
</dbReference>
<evidence type="ECO:0000259" key="16">
    <source>
        <dbReference type="PROSITE" id="PS50109"/>
    </source>
</evidence>
<dbReference type="SUPFAM" id="SSF55874">
    <property type="entry name" value="ATPase domain of HSP90 chaperone/DNA topoisomerase II/histidine kinase"/>
    <property type="match status" value="1"/>
</dbReference>
<reference evidence="19 20" key="1">
    <citation type="submission" date="2020-11" db="EMBL/GenBank/DDBJ databases">
        <title>Pseudomonas fulva producing VIM-24.</title>
        <authorList>
            <person name="Liu S."/>
        </authorList>
    </citation>
    <scope>NUCLEOTIDE SEQUENCE [LARGE SCALE GENOMIC DNA]</scope>
    <source>
        <strain evidence="19 20">ZDHY414</strain>
    </source>
</reference>
<dbReference type="InterPro" id="IPR003661">
    <property type="entry name" value="HisK_dim/P_dom"/>
</dbReference>
<dbReference type="Gene3D" id="1.20.120.160">
    <property type="entry name" value="HPT domain"/>
    <property type="match status" value="1"/>
</dbReference>
<keyword evidence="12" id="KW-0472">Membrane</keyword>
<dbReference type="InterPro" id="IPR001789">
    <property type="entry name" value="Sig_transdc_resp-reg_receiver"/>
</dbReference>
<keyword evidence="8" id="KW-0547">Nucleotide-binding</keyword>
<dbReference type="Pfam" id="PF01627">
    <property type="entry name" value="Hpt"/>
    <property type="match status" value="1"/>
</dbReference>
<organism evidence="19 20">
    <name type="scientific">Pseudomonas fulva</name>
    <dbReference type="NCBI Taxonomy" id="47880"/>
    <lineage>
        <taxon>Bacteria</taxon>
        <taxon>Pseudomonadati</taxon>
        <taxon>Pseudomonadota</taxon>
        <taxon>Gammaproteobacteria</taxon>
        <taxon>Pseudomonadales</taxon>
        <taxon>Pseudomonadaceae</taxon>
        <taxon>Pseudomonas</taxon>
    </lineage>
</organism>
<evidence type="ECO:0000256" key="7">
    <source>
        <dbReference type="ARBA" id="ARBA00022729"/>
    </source>
</evidence>
<dbReference type="InterPro" id="IPR008207">
    <property type="entry name" value="Sig_transdc_His_kin_Hpt_dom"/>
</dbReference>
<keyword evidence="6" id="KW-0812">Transmembrane</keyword>
<dbReference type="PROSITE" id="PS50894">
    <property type="entry name" value="HPT"/>
    <property type="match status" value="1"/>
</dbReference>
<keyword evidence="10" id="KW-1133">Transmembrane helix</keyword>
<feature type="domain" description="HPt" evidence="18">
    <location>
        <begin position="991"/>
        <end position="1082"/>
    </location>
</feature>
<dbReference type="PANTHER" id="PTHR45339:SF1">
    <property type="entry name" value="HYBRID SIGNAL TRANSDUCTION HISTIDINE KINASE J"/>
    <property type="match status" value="1"/>
</dbReference>
<evidence type="ECO:0000256" key="12">
    <source>
        <dbReference type="ARBA" id="ARBA00023136"/>
    </source>
</evidence>
<evidence type="ECO:0000256" key="9">
    <source>
        <dbReference type="ARBA" id="ARBA00022840"/>
    </source>
</evidence>
<dbReference type="Gene3D" id="3.40.50.2300">
    <property type="match status" value="1"/>
</dbReference>
<keyword evidence="7 15" id="KW-0732">Signal</keyword>
<comment type="catalytic activity">
    <reaction evidence="1">
        <text>ATP + protein L-histidine = ADP + protein N-phospho-L-histidine.</text>
        <dbReference type="EC" id="2.7.13.3"/>
    </reaction>
</comment>
<dbReference type="Pfam" id="PF00512">
    <property type="entry name" value="HisKA"/>
    <property type="match status" value="1"/>
</dbReference>
<evidence type="ECO:0000256" key="8">
    <source>
        <dbReference type="ARBA" id="ARBA00022741"/>
    </source>
</evidence>
<sequence length="1093" mass="120094">MKRLLASTLLLMVLAGPVAQSLASETRSLLARSVSATQPLNLQTAERQWLDARKRLVLGTSRPDYPPFDINVSPSDYEGLTADYVGIIAELLGIAVEVKRFDSRYQAIEALHEGRVDVLGSSNSFEAADAGLSLSTSYADDLPVIVTREGQRLAPAHDLAGLRLAMVDHYLPANRARALYPAAQLVLYRSTQAGLAAVAMGEADAYLGDAISTDYLIGKTFRGALRIDHFSPIVPEAFAFAVARDNDALRQLLDKALRRIGESERLAILKRWSNSNTSLLLQRHLSVLTDEEQAWIKAHPVVDVLINPALAPLTFYDDQQRPSGITLDLLKQITLRTGLHFHTRQAESAQSMIDRLGQRDALMIGALGYGAERSKQVRYTRPYLISPRVLVTRVDNPSQAGIKRFEPQRIAFIRNSPQRAMLQQRYPRARLVEVDNPLDLMEAVVNRSADAALSSHINAAYYISHVFKNRLQIASILDEDPAVAAFAVAADQPQLQSILDKALLSIAPEELEQLINRWRTSTVVSDSPWRNYRELALQVLVIAALLIAGVVFWNSYLRKLIQKRVEAERALQTQLALSRGLLEQLRHAKDEAEQASLMKSTFLATMSHEIRTPMNAVLGLLELALEDSRAGRCDTHMLKTAHESALGLLGLIGDILDISRIESGHISLQPIPTDLVDLVRATLRVFEGNARFKGLELACDLPTEPVWVQVDAARLKQVLSNLISNAIKFTDRGEVHTAMRTSVQGELQRVELCVRDSGIGISPADQARLFNAFVQVDGPRARQGTGLGLVISRALAELMGGTLTLQSVEGVGTRVQILMALPQCTPQIISDGQDPTTGLDACPLHILVVDDYPANLLLLERQLRALGHQVTQAQNGEIALQLWRETRFDVVITDCSMPVMDGHELACCIRAQERQQGLSPATILGVTANAQAEERERCLASGMDDCLFKPIGLHGLKAHLPQAARKPPAAPAPARPGCLNLAELRHLTRDDDDLIRHLIEQLSQSVAEDLSTLRTLDGQPPDGTLKALVHRIKGGAKMLKVRHLVADCEALEQALVAGDPVDNLCRVLQDTLQTLHKDLIATLEAMPRPSEPN</sequence>
<dbReference type="PRINTS" id="PR00344">
    <property type="entry name" value="BCTRLSENSOR"/>
</dbReference>
<dbReference type="Gene3D" id="1.10.287.130">
    <property type="match status" value="1"/>
</dbReference>
<name>A0A7S9LCB2_9PSED</name>
<evidence type="ECO:0000256" key="14">
    <source>
        <dbReference type="PROSITE-ProRule" id="PRU00169"/>
    </source>
</evidence>
<dbReference type="SMART" id="SM00388">
    <property type="entry name" value="HisKA"/>
    <property type="match status" value="1"/>
</dbReference>